<dbReference type="Proteomes" id="UP001302978">
    <property type="component" value="Chromosome"/>
</dbReference>
<sequence>MEHMKKINEKIKVRKTLSVFLLLILMISILPIASAVSEPQNVVTTAGPTSIKIEWDIVEDADYYGIARADTFPYFEELPVTIDKSTPYYEDTGLDPDTTYHYMVSARTNAGDYEYSQFIEVKTLEIGPLGTPVLSAYAFSTSEIELRWNAVDDADGYKIYQSYEEMGSYVEIADVSGTETEYINSGLDEGTTYYYKIAAYIGQETGDFSNIVSATTMDPVGIPILTATAVDTSSIYLEWTQVDNVYDYDLYRSLTEDGGYTKIDTVDIEEYTDTGLDHSTTYYYKVAAYDGYVMGEKSDSASATTKTPETKTSSGGGGGTGSAKVVEEVTEESEPEPIIPGFELEVENKTEAAEKVPEDVKEKSYEHLIPFSLLLLLIIILIATVMYIRERRRKQLQ</sequence>
<keyword evidence="1" id="KW-0677">Repeat</keyword>
<organism evidence="5 6">
    <name type="scientific">Methanimicrococcus hongohii</name>
    <dbReference type="NCBI Taxonomy" id="3028295"/>
    <lineage>
        <taxon>Archaea</taxon>
        <taxon>Methanobacteriati</taxon>
        <taxon>Methanobacteriota</taxon>
        <taxon>Stenosarchaea group</taxon>
        <taxon>Methanomicrobia</taxon>
        <taxon>Methanosarcinales</taxon>
        <taxon>Methanosarcinaceae</taxon>
        <taxon>Methanimicrococcus</taxon>
    </lineage>
</organism>
<evidence type="ECO:0000313" key="6">
    <source>
        <dbReference type="Proteomes" id="UP001302978"/>
    </source>
</evidence>
<reference evidence="5 6" key="1">
    <citation type="submission" date="2023-07" db="EMBL/GenBank/DDBJ databases">
        <title>Closed genoem sequence of Methanomicrococcus sp. Hf6.</title>
        <authorList>
            <person name="Poehlein A."/>
            <person name="Protasov E."/>
            <person name="Platt K."/>
            <person name="Reeh H."/>
            <person name="Daniel R."/>
            <person name="Brune A."/>
        </authorList>
    </citation>
    <scope>NUCLEOTIDE SEQUENCE [LARGE SCALE GENOMIC DNA]</scope>
    <source>
        <strain evidence="5 6">Hf6</strain>
    </source>
</reference>
<dbReference type="EMBL" id="CP131059">
    <property type="protein sequence ID" value="WNY24021.1"/>
    <property type="molecule type" value="Genomic_DNA"/>
</dbReference>
<dbReference type="CDD" id="cd00063">
    <property type="entry name" value="FN3"/>
    <property type="match status" value="3"/>
</dbReference>
<feature type="region of interest" description="Disordered" evidence="2">
    <location>
        <begin position="299"/>
        <end position="336"/>
    </location>
</feature>
<dbReference type="SUPFAM" id="SSF49265">
    <property type="entry name" value="Fibronectin type III"/>
    <property type="match status" value="2"/>
</dbReference>
<evidence type="ECO:0000256" key="1">
    <source>
        <dbReference type="ARBA" id="ARBA00022737"/>
    </source>
</evidence>
<gene>
    <name evidence="5" type="ORF">MmiHf6_13460</name>
</gene>
<dbReference type="InterPro" id="IPR003961">
    <property type="entry name" value="FN3_dom"/>
</dbReference>
<dbReference type="SMART" id="SM00060">
    <property type="entry name" value="FN3"/>
    <property type="match status" value="3"/>
</dbReference>
<keyword evidence="3" id="KW-0472">Membrane</keyword>
<dbReference type="InterPro" id="IPR050991">
    <property type="entry name" value="ECM_Regulatory_Proteins"/>
</dbReference>
<keyword evidence="3" id="KW-0812">Transmembrane</keyword>
<dbReference type="InterPro" id="IPR036116">
    <property type="entry name" value="FN3_sf"/>
</dbReference>
<evidence type="ECO:0000259" key="4">
    <source>
        <dbReference type="PROSITE" id="PS50853"/>
    </source>
</evidence>
<dbReference type="InterPro" id="IPR013783">
    <property type="entry name" value="Ig-like_fold"/>
</dbReference>
<accession>A0AA96ZU83</accession>
<feature type="domain" description="Fibronectin type-III" evidence="4">
    <location>
        <begin position="35"/>
        <end position="126"/>
    </location>
</feature>
<feature type="transmembrane region" description="Helical" evidence="3">
    <location>
        <begin position="368"/>
        <end position="388"/>
    </location>
</feature>
<evidence type="ECO:0000256" key="2">
    <source>
        <dbReference type="SAM" id="MobiDB-lite"/>
    </source>
</evidence>
<protein>
    <recommendedName>
        <fullName evidence="4">Fibronectin type-III domain-containing protein</fullName>
    </recommendedName>
</protein>
<evidence type="ECO:0000313" key="5">
    <source>
        <dbReference type="EMBL" id="WNY24021.1"/>
    </source>
</evidence>
<keyword evidence="3" id="KW-1133">Transmembrane helix</keyword>
<feature type="domain" description="Fibronectin type-III" evidence="4">
    <location>
        <begin position="221"/>
        <end position="310"/>
    </location>
</feature>
<dbReference type="PANTHER" id="PTHR46708">
    <property type="entry name" value="TENASCIN"/>
    <property type="match status" value="1"/>
</dbReference>
<dbReference type="PROSITE" id="PS50853">
    <property type="entry name" value="FN3"/>
    <property type="match status" value="3"/>
</dbReference>
<dbReference type="Gene3D" id="2.60.40.10">
    <property type="entry name" value="Immunoglobulins"/>
    <property type="match status" value="3"/>
</dbReference>
<dbReference type="Pfam" id="PF00041">
    <property type="entry name" value="fn3"/>
    <property type="match status" value="2"/>
</dbReference>
<dbReference type="AlphaFoldDB" id="A0AA96ZU83"/>
<keyword evidence="6" id="KW-1185">Reference proteome</keyword>
<feature type="compositionally biased region" description="Low complexity" evidence="2">
    <location>
        <begin position="300"/>
        <end position="313"/>
    </location>
</feature>
<dbReference type="PANTHER" id="PTHR46708:SF2">
    <property type="entry name" value="FIBRONECTIN TYPE-III DOMAIN-CONTAINING PROTEIN"/>
    <property type="match status" value="1"/>
</dbReference>
<evidence type="ECO:0000256" key="3">
    <source>
        <dbReference type="SAM" id="Phobius"/>
    </source>
</evidence>
<proteinExistence type="predicted"/>
<name>A0AA96ZU83_9EURY</name>
<dbReference type="KEGG" id="mehf:MmiHf6_13460"/>
<feature type="domain" description="Fibronectin type-III" evidence="4">
    <location>
        <begin position="128"/>
        <end position="219"/>
    </location>
</feature>